<gene>
    <name evidence="6 8" type="primary">rplW</name>
    <name evidence="8" type="ORF">ABB29_13815</name>
</gene>
<dbReference type="GO" id="GO:0003735">
    <property type="term" value="F:structural constituent of ribosome"/>
    <property type="evidence" value="ECO:0007669"/>
    <property type="project" value="InterPro"/>
</dbReference>
<dbReference type="GO" id="GO:0005840">
    <property type="term" value="C:ribosome"/>
    <property type="evidence" value="ECO:0007669"/>
    <property type="project" value="UniProtKB-KW"/>
</dbReference>
<dbReference type="InterPro" id="IPR012677">
    <property type="entry name" value="Nucleotide-bd_a/b_plait_sf"/>
</dbReference>
<dbReference type="RefSeq" id="WP_057660071.1">
    <property type="nucleotide sequence ID" value="NZ_LDJL01000016.1"/>
</dbReference>
<evidence type="ECO:0000256" key="3">
    <source>
        <dbReference type="ARBA" id="ARBA00022884"/>
    </source>
</evidence>
<keyword evidence="5 6" id="KW-0687">Ribonucleoprotein</keyword>
<keyword evidence="9" id="KW-1185">Reference proteome</keyword>
<keyword evidence="4 6" id="KW-0689">Ribosomal protein</keyword>
<name>A0A0R0CQ74_9GAMM</name>
<dbReference type="InterPro" id="IPR012678">
    <property type="entry name" value="Ribosomal_uL23/eL15/eS24_sf"/>
</dbReference>
<dbReference type="PROSITE" id="PS00050">
    <property type="entry name" value="RIBOSOMAL_L23"/>
    <property type="match status" value="1"/>
</dbReference>
<dbReference type="FunFam" id="3.30.70.330:FF:000001">
    <property type="entry name" value="50S ribosomal protein L23"/>
    <property type="match status" value="1"/>
</dbReference>
<evidence type="ECO:0000256" key="6">
    <source>
        <dbReference type="HAMAP-Rule" id="MF_01369"/>
    </source>
</evidence>
<dbReference type="InterPro" id="IPR013025">
    <property type="entry name" value="Ribosomal_uL23-like"/>
</dbReference>
<comment type="subunit">
    <text evidence="6">Part of the 50S ribosomal subunit. Contacts protein L29, and trigger factor when it is bound to the ribosome.</text>
</comment>
<dbReference type="EMBL" id="LDJL01000016">
    <property type="protein sequence ID" value="KRG68119.1"/>
    <property type="molecule type" value="Genomic_DNA"/>
</dbReference>
<keyword evidence="3 6" id="KW-0694">RNA-binding</keyword>
<dbReference type="NCBIfam" id="NF004363">
    <property type="entry name" value="PRK05738.2-4"/>
    <property type="match status" value="1"/>
</dbReference>
<evidence type="ECO:0000256" key="2">
    <source>
        <dbReference type="ARBA" id="ARBA00022730"/>
    </source>
</evidence>
<dbReference type="STRING" id="344882.ABB29_13815"/>
<dbReference type="InterPro" id="IPR001014">
    <property type="entry name" value="Ribosomal_uL23_CS"/>
</dbReference>
<comment type="similarity">
    <text evidence="1 6 7">Belongs to the universal ribosomal protein uL23 family.</text>
</comment>
<evidence type="ECO:0000256" key="5">
    <source>
        <dbReference type="ARBA" id="ARBA00023274"/>
    </source>
</evidence>
<dbReference type="NCBIfam" id="NF004359">
    <property type="entry name" value="PRK05738.1-3"/>
    <property type="match status" value="1"/>
</dbReference>
<reference evidence="8 9" key="1">
    <citation type="submission" date="2015-05" db="EMBL/GenBank/DDBJ databases">
        <title>Genome sequencing and analysis of members of genus Stenotrophomonas.</title>
        <authorList>
            <person name="Patil P.P."/>
            <person name="Midha S."/>
            <person name="Patil P.B."/>
        </authorList>
    </citation>
    <scope>NUCLEOTIDE SEQUENCE [LARGE SCALE GENOMIC DNA]</scope>
    <source>
        <strain evidence="8 9">DSM 21858</strain>
    </source>
</reference>
<organism evidence="8 9">
    <name type="scientific">Pseudoxanthomonas dokdonensis</name>
    <dbReference type="NCBI Taxonomy" id="344882"/>
    <lineage>
        <taxon>Bacteria</taxon>
        <taxon>Pseudomonadati</taxon>
        <taxon>Pseudomonadota</taxon>
        <taxon>Gammaproteobacteria</taxon>
        <taxon>Lysobacterales</taxon>
        <taxon>Lysobacteraceae</taxon>
        <taxon>Pseudoxanthomonas</taxon>
    </lineage>
</organism>
<dbReference type="AlphaFoldDB" id="A0A0R0CQ74"/>
<dbReference type="Proteomes" id="UP000052052">
    <property type="component" value="Unassembled WGS sequence"/>
</dbReference>
<evidence type="ECO:0000256" key="1">
    <source>
        <dbReference type="ARBA" id="ARBA00006700"/>
    </source>
</evidence>
<evidence type="ECO:0000313" key="8">
    <source>
        <dbReference type="EMBL" id="KRG68119.1"/>
    </source>
</evidence>
<comment type="function">
    <text evidence="6">One of the early assembly proteins it binds 23S rRNA. One of the proteins that surrounds the polypeptide exit tunnel on the outside of the ribosome. Forms the main docking site for trigger factor binding to the ribosome.</text>
</comment>
<dbReference type="GO" id="GO:0019843">
    <property type="term" value="F:rRNA binding"/>
    <property type="evidence" value="ECO:0007669"/>
    <property type="project" value="UniProtKB-UniRule"/>
</dbReference>
<dbReference type="HAMAP" id="MF_01369_B">
    <property type="entry name" value="Ribosomal_uL23_B"/>
    <property type="match status" value="1"/>
</dbReference>
<dbReference type="Pfam" id="PF00276">
    <property type="entry name" value="Ribosomal_L23"/>
    <property type="match status" value="1"/>
</dbReference>
<dbReference type="GO" id="GO:1990904">
    <property type="term" value="C:ribonucleoprotein complex"/>
    <property type="evidence" value="ECO:0007669"/>
    <property type="project" value="UniProtKB-KW"/>
</dbReference>
<sequence length="99" mass="11004">MMSNEKIFSVLRAPRVSEKTARLQEVSNQYVFEVSNEATKAEVKAAVEKLFDVKVEGVNVVNVKGKNKSFRNRAGSRGSWRKAYVRLADGQAIDVTAKA</sequence>
<evidence type="ECO:0000313" key="9">
    <source>
        <dbReference type="Proteomes" id="UP000052052"/>
    </source>
</evidence>
<evidence type="ECO:0000256" key="7">
    <source>
        <dbReference type="RuleBase" id="RU003934"/>
    </source>
</evidence>
<proteinExistence type="inferred from homology"/>
<comment type="caution">
    <text evidence="8">The sequence shown here is derived from an EMBL/GenBank/DDBJ whole genome shotgun (WGS) entry which is preliminary data.</text>
</comment>
<dbReference type="Gene3D" id="3.30.70.330">
    <property type="match status" value="1"/>
</dbReference>
<dbReference type="SUPFAM" id="SSF54189">
    <property type="entry name" value="Ribosomal proteins S24e, L23 and L15e"/>
    <property type="match status" value="1"/>
</dbReference>
<accession>A0A0R0CQ74</accession>
<keyword evidence="2 6" id="KW-0699">rRNA-binding</keyword>
<dbReference type="GO" id="GO:0006412">
    <property type="term" value="P:translation"/>
    <property type="evidence" value="ECO:0007669"/>
    <property type="project" value="UniProtKB-UniRule"/>
</dbReference>
<dbReference type="PANTHER" id="PTHR11620">
    <property type="entry name" value="60S RIBOSOMAL PROTEIN L23A"/>
    <property type="match status" value="1"/>
</dbReference>
<protein>
    <recommendedName>
        <fullName evidence="6">Large ribosomal subunit protein uL23</fullName>
    </recommendedName>
</protein>
<dbReference type="PATRIC" id="fig|344882.3.peg.1146"/>
<evidence type="ECO:0000256" key="4">
    <source>
        <dbReference type="ARBA" id="ARBA00022980"/>
    </source>
</evidence>
<dbReference type="OrthoDB" id="9793353at2"/>